<accession>A0A2K8T5E7</accession>
<feature type="chain" id="PRO_5014953333" evidence="1">
    <location>
        <begin position="33"/>
        <end position="397"/>
    </location>
</feature>
<dbReference type="SUPFAM" id="SSF51126">
    <property type="entry name" value="Pectin lyase-like"/>
    <property type="match status" value="1"/>
</dbReference>
<gene>
    <name evidence="2" type="ORF">COO91_09030</name>
</gene>
<dbReference type="AlphaFoldDB" id="A0A2K8T5E7"/>
<sequence>MTKNNRKKAVAQAISTAVALGWVIMQVESAQAATFVVNNLNDSGVGSLRDTINIANNNDVVEFLLGSHPSTISLTSGALAIAKNLTINGPGANLLTISSNNHFPVFDINAADVTFSGLAIAGDINAYNSSNLTFINSTINGDNLKIDNPTGELRLINSTINGNNSVNINTNTLTLTDGSQVRDLSNTANAGNLTISTGSLTISNGANINSEQTSNGSGGNIFVQSDLLILGSGARLSTSAAGSNNSGVGGNISIDSPNGFIIALPNEPSDIAAGNINSGAAGTLTVTASDAITITGSGVLPTRVLEPSAIAGGNITSGAGGTLTLTASSISLTRVPEPSAIAAGNINSGAGGNITFTTRTLLLTRVPEPSAIAGSILACSLALLAKRNLAAFRKTKA</sequence>
<evidence type="ECO:0000313" key="3">
    <source>
        <dbReference type="Proteomes" id="UP000232003"/>
    </source>
</evidence>
<dbReference type="InterPro" id="IPR011050">
    <property type="entry name" value="Pectin_lyase_fold/virulence"/>
</dbReference>
<organism evidence="2 3">
    <name type="scientific">Nostoc flagelliforme CCNUN1</name>
    <dbReference type="NCBI Taxonomy" id="2038116"/>
    <lineage>
        <taxon>Bacteria</taxon>
        <taxon>Bacillati</taxon>
        <taxon>Cyanobacteriota</taxon>
        <taxon>Cyanophyceae</taxon>
        <taxon>Nostocales</taxon>
        <taxon>Nostocaceae</taxon>
        <taxon>Nostoc</taxon>
    </lineage>
</organism>
<dbReference type="OrthoDB" id="463714at2"/>
<evidence type="ECO:0000256" key="1">
    <source>
        <dbReference type="SAM" id="SignalP"/>
    </source>
</evidence>
<feature type="signal peptide" evidence="1">
    <location>
        <begin position="1"/>
        <end position="32"/>
    </location>
</feature>
<dbReference type="RefSeq" id="WP_100902753.1">
    <property type="nucleotide sequence ID" value="NZ_CAWNNC010000001.1"/>
</dbReference>
<keyword evidence="1" id="KW-0732">Signal</keyword>
<proteinExistence type="predicted"/>
<dbReference type="KEGG" id="nfl:COO91_09030"/>
<keyword evidence="3" id="KW-1185">Reference proteome</keyword>
<dbReference type="Proteomes" id="UP000232003">
    <property type="component" value="Chromosome"/>
</dbReference>
<reference evidence="2 3" key="1">
    <citation type="submission" date="2017-11" db="EMBL/GenBank/DDBJ databases">
        <title>Complete genome of a free-living desiccation-tolerant cyanobacterium and its photosynthetic adaptation to extreme terrestrial habitat.</title>
        <authorList>
            <person name="Shang J."/>
        </authorList>
    </citation>
    <scope>NUCLEOTIDE SEQUENCE [LARGE SCALE GENOMIC DNA]</scope>
    <source>
        <strain evidence="2 3">CCNUN1</strain>
    </source>
</reference>
<name>A0A2K8T5E7_9NOSO</name>
<evidence type="ECO:0000313" key="2">
    <source>
        <dbReference type="EMBL" id="AUB42881.1"/>
    </source>
</evidence>
<dbReference type="EMBL" id="CP024785">
    <property type="protein sequence ID" value="AUB42881.1"/>
    <property type="molecule type" value="Genomic_DNA"/>
</dbReference>
<protein>
    <submittedName>
        <fullName evidence="2">Ca2+-binding protein, RTX toxin-related</fullName>
    </submittedName>
</protein>